<comment type="subcellular location">
    <subcellularLocation>
        <location evidence="1">Secreted</location>
    </subcellularLocation>
</comment>
<keyword evidence="3" id="KW-0858">Xylan degradation</keyword>
<evidence type="ECO:0000256" key="6">
    <source>
        <dbReference type="ARBA" id="ARBA00023277"/>
    </source>
</evidence>
<name>A0ABT3IJN1_9BACT</name>
<accession>A0ABT3IJN1</accession>
<keyword evidence="6" id="KW-0119">Carbohydrate metabolism</keyword>
<organism evidence="9 10">
    <name type="scientific">Chitinophaga nivalis</name>
    <dbReference type="NCBI Taxonomy" id="2991709"/>
    <lineage>
        <taxon>Bacteria</taxon>
        <taxon>Pseudomonadati</taxon>
        <taxon>Bacteroidota</taxon>
        <taxon>Chitinophagia</taxon>
        <taxon>Chitinophagales</taxon>
        <taxon>Chitinophagaceae</taxon>
        <taxon>Chitinophaga</taxon>
    </lineage>
</organism>
<dbReference type="SUPFAM" id="SSF53474">
    <property type="entry name" value="alpha/beta-Hydrolases"/>
    <property type="match status" value="2"/>
</dbReference>
<evidence type="ECO:0000313" key="9">
    <source>
        <dbReference type="EMBL" id="MCW3484167.1"/>
    </source>
</evidence>
<evidence type="ECO:0000256" key="3">
    <source>
        <dbReference type="ARBA" id="ARBA00022651"/>
    </source>
</evidence>
<evidence type="ECO:0000256" key="8">
    <source>
        <dbReference type="SAM" id="SignalP"/>
    </source>
</evidence>
<protein>
    <submittedName>
        <fullName evidence="9">Uncharacterized protein</fullName>
    </submittedName>
</protein>
<feature type="chain" id="PRO_5046901103" evidence="8">
    <location>
        <begin position="19"/>
        <end position="397"/>
    </location>
</feature>
<evidence type="ECO:0000256" key="4">
    <source>
        <dbReference type="ARBA" id="ARBA00022729"/>
    </source>
</evidence>
<keyword evidence="7" id="KW-0624">Polysaccharide degradation</keyword>
<gene>
    <name evidence="9" type="ORF">OL497_09705</name>
</gene>
<dbReference type="PROSITE" id="PS51257">
    <property type="entry name" value="PROKAR_LIPOPROTEIN"/>
    <property type="match status" value="1"/>
</dbReference>
<dbReference type="PANTHER" id="PTHR38050:SF2">
    <property type="entry name" value="FERULOYL ESTERASE C-RELATED"/>
    <property type="match status" value="1"/>
</dbReference>
<reference evidence="9 10" key="1">
    <citation type="submission" date="2022-10" db="EMBL/GenBank/DDBJ databases">
        <title>Chitinophaga nivalis PC15 sp. nov., isolated from Pyeongchang county, South Korea.</title>
        <authorList>
            <person name="Trinh H.N."/>
        </authorList>
    </citation>
    <scope>NUCLEOTIDE SEQUENCE [LARGE SCALE GENOMIC DNA]</scope>
    <source>
        <strain evidence="9 10">PC14</strain>
    </source>
</reference>
<sequence length="397" mass="43107">MRKYICMLAIVAGLFSCAKDTSVYAPQQKETVAPGDLFNPDGPDQWPAGYLKAGINKVNLEVTMPNGDKVMREFKYYFPISLNPQKPISLVFNFHGSYTYPAGSTPPDPLLNVTPQDPLNRLADTANIITVFPAGTAEIGAVNWQFSEKHIPFVKAMVAFFKAATPAIDPNRIYTCGHSSGAIFSFVLAREMSEVFAAACPVSGQMKLTDLSAPPRTTAVRAFNGQQDASVNHAAAFENIKVWAATLGGYYAKDSIKGQQPIAAGNYTLLPTKWGGGNGNIEFYSIPEANHGINWNNIIIYMWEFMRANPLNKPTGLYIGVKQSTLYFTPGNTYTIPIQYARQVSPRIYSAPAGFDVSLNGNTLQVQALANAADGKIVVEGALNGTTKLVEVSLIKD</sequence>
<evidence type="ECO:0000256" key="2">
    <source>
        <dbReference type="ARBA" id="ARBA00022525"/>
    </source>
</evidence>
<comment type="caution">
    <text evidence="9">The sequence shown here is derived from an EMBL/GenBank/DDBJ whole genome shotgun (WGS) entry which is preliminary data.</text>
</comment>
<evidence type="ECO:0000256" key="1">
    <source>
        <dbReference type="ARBA" id="ARBA00004613"/>
    </source>
</evidence>
<dbReference type="RefSeq" id="WP_264729686.1">
    <property type="nucleotide sequence ID" value="NZ_JAPDNR010000001.1"/>
</dbReference>
<evidence type="ECO:0000256" key="7">
    <source>
        <dbReference type="ARBA" id="ARBA00023326"/>
    </source>
</evidence>
<dbReference type="Proteomes" id="UP001207742">
    <property type="component" value="Unassembled WGS sequence"/>
</dbReference>
<keyword evidence="4 8" id="KW-0732">Signal</keyword>
<keyword evidence="5" id="KW-0378">Hydrolase</keyword>
<dbReference type="InterPro" id="IPR029058">
    <property type="entry name" value="AB_hydrolase_fold"/>
</dbReference>
<dbReference type="Gene3D" id="3.40.50.1820">
    <property type="entry name" value="alpha/beta hydrolase"/>
    <property type="match status" value="1"/>
</dbReference>
<evidence type="ECO:0000313" key="10">
    <source>
        <dbReference type="Proteomes" id="UP001207742"/>
    </source>
</evidence>
<dbReference type="EMBL" id="JAPDNS010000001">
    <property type="protein sequence ID" value="MCW3484167.1"/>
    <property type="molecule type" value="Genomic_DNA"/>
</dbReference>
<dbReference type="PANTHER" id="PTHR38050">
    <property type="match status" value="1"/>
</dbReference>
<proteinExistence type="predicted"/>
<feature type="signal peptide" evidence="8">
    <location>
        <begin position="1"/>
        <end position="18"/>
    </location>
</feature>
<keyword evidence="10" id="KW-1185">Reference proteome</keyword>
<evidence type="ECO:0000256" key="5">
    <source>
        <dbReference type="ARBA" id="ARBA00022801"/>
    </source>
</evidence>
<dbReference type="InterPro" id="IPR043595">
    <property type="entry name" value="FaeB/C/D"/>
</dbReference>
<keyword evidence="2" id="KW-0964">Secreted</keyword>